<keyword evidence="1" id="KW-0175">Coiled coil</keyword>
<keyword evidence="4" id="KW-1185">Reference proteome</keyword>
<feature type="coiled-coil region" evidence="1">
    <location>
        <begin position="402"/>
        <end position="444"/>
    </location>
</feature>
<evidence type="ECO:0000313" key="4">
    <source>
        <dbReference type="Proteomes" id="UP000036771"/>
    </source>
</evidence>
<comment type="caution">
    <text evidence="3">The sequence shown here is derived from an EMBL/GenBank/DDBJ whole genome shotgun (WGS) entry which is preliminary data.</text>
</comment>
<reference evidence="3 4" key="1">
    <citation type="submission" date="2015-03" db="EMBL/GenBank/DDBJ databases">
        <title>Caedibacter varicaedens, whole genome shotgun sequence.</title>
        <authorList>
            <person name="Suzuki H."/>
            <person name="Dapper A.L."/>
            <person name="Gibson A.K."/>
            <person name="Jackson C."/>
            <person name="Lee H."/>
            <person name="Pejaver V.R."/>
            <person name="Doak T."/>
            <person name="Lynch M."/>
        </authorList>
    </citation>
    <scope>NUCLEOTIDE SEQUENCE [LARGE SCALE GENOMIC DNA]</scope>
</reference>
<gene>
    <name evidence="3" type="ORF">Cva_00789</name>
</gene>
<dbReference type="AlphaFoldDB" id="A0A0K8MCA0"/>
<evidence type="ECO:0000256" key="1">
    <source>
        <dbReference type="SAM" id="Coils"/>
    </source>
</evidence>
<accession>A0A0K8MCA0</accession>
<dbReference type="EMBL" id="BBVC01000026">
    <property type="protein sequence ID" value="GAO98141.1"/>
    <property type="molecule type" value="Genomic_DNA"/>
</dbReference>
<proteinExistence type="predicted"/>
<dbReference type="Proteomes" id="UP000036771">
    <property type="component" value="Unassembled WGS sequence"/>
</dbReference>
<dbReference type="STRING" id="1629334.Cva_00789"/>
<sequence>MTLIPSTRQILSIRRNWEEDDPDVRRIEYFVQYTLFPGFGLYGLGYAQLLGSNVHALTSILRQLIDKGILSNFPGGLRASGLKIPQNDKLIGPGEFVEVNTAGFRSLKDSIIPLPYGEPSVVLKDLYEMLRRQTQELSSAVELNVSDQGGNTPVGTMMAQVDVAHRLQSSILKSLKQALSQELGILYRLFGQCLPDTPYPFAVVGGQHQVMRADFNQSLVLAPTGNGLLSTSTQRIAHVQELLKLSSQAPQLFDLKAVYKRACKTLQIENIEEIMPPQQEALPLDPVTENMNAVQGKPLTVAIWQDHEAHLAVHGQFAQENPDTAPTLQAHMATHRAYAYQLQMQQALGYALPVLEEEQNPQIQNQIAMGAAEITGQQQATQNQSQPQPVDPNAVLMADIKAKEEGNQLKFAEAQLKAQTEAFKAQLQFEMQKHKLEVEQLLADQKNAVQLQIESMKHASMGQTPVDHSDNDQREDVPLLTPNEGEEVYGQ</sequence>
<organism evidence="3 4">
    <name type="scientific">Caedimonas varicaedens</name>
    <dbReference type="NCBI Taxonomy" id="1629334"/>
    <lineage>
        <taxon>Bacteria</taxon>
        <taxon>Pseudomonadati</taxon>
        <taxon>Pseudomonadota</taxon>
        <taxon>Alphaproteobacteria</taxon>
        <taxon>Holosporales</taxon>
        <taxon>Caedimonadaceae</taxon>
        <taxon>Caedimonas</taxon>
    </lineage>
</organism>
<feature type="compositionally biased region" description="Basic and acidic residues" evidence="2">
    <location>
        <begin position="467"/>
        <end position="477"/>
    </location>
</feature>
<evidence type="ECO:0000313" key="3">
    <source>
        <dbReference type="EMBL" id="GAO98141.1"/>
    </source>
</evidence>
<protein>
    <submittedName>
        <fullName evidence="3">Uncharacterized protein</fullName>
    </submittedName>
</protein>
<name>A0A0K8MCA0_9PROT</name>
<evidence type="ECO:0000256" key="2">
    <source>
        <dbReference type="SAM" id="MobiDB-lite"/>
    </source>
</evidence>
<feature type="region of interest" description="Disordered" evidence="2">
    <location>
        <begin position="456"/>
        <end position="491"/>
    </location>
</feature>